<gene>
    <name evidence="3" type="ORF">MCOL2_02232</name>
</gene>
<organism evidence="3 4">
    <name type="scientific">Listeria fleischmannii FSL S10-1203</name>
    <dbReference type="NCBI Taxonomy" id="1265822"/>
    <lineage>
        <taxon>Bacteria</taxon>
        <taxon>Bacillati</taxon>
        <taxon>Bacillota</taxon>
        <taxon>Bacilli</taxon>
        <taxon>Bacillales</taxon>
        <taxon>Listeriaceae</taxon>
        <taxon>Listeria</taxon>
    </lineage>
</organism>
<reference evidence="3 4" key="1">
    <citation type="submission" date="2012-12" db="EMBL/GenBank/DDBJ databases">
        <title>Novel taxa of Listeriaceae from agricultural environments in the United States.</title>
        <authorList>
            <person name="den Bakker H.C."/>
            <person name="Allred A."/>
            <person name="Warchocki S."/>
            <person name="Wright E.M."/>
            <person name="Burrell A."/>
            <person name="Nightingale K.K."/>
            <person name="Kephart D."/>
            <person name="Wiedmann M."/>
        </authorList>
    </citation>
    <scope>NUCLEOTIDE SEQUENCE [LARGE SCALE GENOMIC DNA]</scope>
    <source>
        <strain evidence="3 4">FSL S10-1203</strain>
    </source>
</reference>
<feature type="transmembrane region" description="Helical" evidence="1">
    <location>
        <begin position="6"/>
        <end position="24"/>
    </location>
</feature>
<evidence type="ECO:0000313" key="3">
    <source>
        <dbReference type="EMBL" id="EUJ64483.1"/>
    </source>
</evidence>
<evidence type="ECO:0000313" key="4">
    <source>
        <dbReference type="Proteomes" id="UP000019241"/>
    </source>
</evidence>
<accession>W7DIK3</accession>
<sequence>MMMFHFYEFSIIGILLNIVYVPLFSAVIVPLVFISFFASIHPVFIFLFQIIYLP</sequence>
<dbReference type="AlphaFoldDB" id="W7DIK3"/>
<evidence type="ECO:0000256" key="1">
    <source>
        <dbReference type="SAM" id="Phobius"/>
    </source>
</evidence>
<dbReference type="Proteomes" id="UP000019241">
    <property type="component" value="Unassembled WGS sequence"/>
</dbReference>
<feature type="transmembrane region" description="Helical" evidence="1">
    <location>
        <begin position="31"/>
        <end position="52"/>
    </location>
</feature>
<evidence type="ECO:0000259" key="2">
    <source>
        <dbReference type="Pfam" id="PF03772"/>
    </source>
</evidence>
<proteinExistence type="predicted"/>
<name>W7DIK3_9LIST</name>
<keyword evidence="1" id="KW-0472">Membrane</keyword>
<dbReference type="PATRIC" id="fig|1265822.4.peg.458"/>
<protein>
    <recommendedName>
        <fullName evidence="2">ComEC/Rec2-related protein domain-containing protein</fullName>
    </recommendedName>
</protein>
<dbReference type="Pfam" id="PF03772">
    <property type="entry name" value="Competence"/>
    <property type="match status" value="1"/>
</dbReference>
<dbReference type="EMBL" id="AODM01000006">
    <property type="protein sequence ID" value="EUJ64483.1"/>
    <property type="molecule type" value="Genomic_DNA"/>
</dbReference>
<feature type="domain" description="ComEC/Rec2-related protein" evidence="2">
    <location>
        <begin position="2"/>
        <end position="45"/>
    </location>
</feature>
<comment type="caution">
    <text evidence="3">The sequence shown here is derived from an EMBL/GenBank/DDBJ whole genome shotgun (WGS) entry which is preliminary data.</text>
</comment>
<dbReference type="InterPro" id="IPR004477">
    <property type="entry name" value="ComEC_N"/>
</dbReference>
<keyword evidence="1" id="KW-1133">Transmembrane helix</keyword>
<keyword evidence="1" id="KW-0812">Transmembrane</keyword>